<evidence type="ECO:0000313" key="2">
    <source>
        <dbReference type="Proteomes" id="UP000546200"/>
    </source>
</evidence>
<sequence>MIHAPPVQAIAQAASLQQLFSAHQQLLDGLARLETETARPVPDKAAVGAARLALSQASRKRSTILDSVLASEARIRTGPDLLQLVALQDSVRRARTASTAHVARWSQSTLEADWRGYCRDSALMRRHMRRQMEAETQFFVQSSGSGGGRG</sequence>
<dbReference type="Proteomes" id="UP000546200">
    <property type="component" value="Unassembled WGS sequence"/>
</dbReference>
<dbReference type="AlphaFoldDB" id="A0A7W9EU17"/>
<dbReference type="EMBL" id="JACIJK010000004">
    <property type="protein sequence ID" value="MBB5714799.1"/>
    <property type="molecule type" value="Genomic_DNA"/>
</dbReference>
<organism evidence="1 2">
    <name type="scientific">Sphingomonas aerophila</name>
    <dbReference type="NCBI Taxonomy" id="1344948"/>
    <lineage>
        <taxon>Bacteria</taxon>
        <taxon>Pseudomonadati</taxon>
        <taxon>Pseudomonadota</taxon>
        <taxon>Alphaproteobacteria</taxon>
        <taxon>Sphingomonadales</taxon>
        <taxon>Sphingomonadaceae</taxon>
        <taxon>Sphingomonas</taxon>
    </lineage>
</organism>
<comment type="caution">
    <text evidence="1">The sequence shown here is derived from an EMBL/GenBank/DDBJ whole genome shotgun (WGS) entry which is preliminary data.</text>
</comment>
<evidence type="ECO:0000313" key="1">
    <source>
        <dbReference type="EMBL" id="MBB5714799.1"/>
    </source>
</evidence>
<accession>A0A7W9EU17</accession>
<reference evidence="1 2" key="1">
    <citation type="submission" date="2020-08" db="EMBL/GenBank/DDBJ databases">
        <title>Genomic Encyclopedia of Type Strains, Phase IV (KMG-IV): sequencing the most valuable type-strain genomes for metagenomic binning, comparative biology and taxonomic classification.</title>
        <authorList>
            <person name="Goeker M."/>
        </authorList>
    </citation>
    <scope>NUCLEOTIDE SEQUENCE [LARGE SCALE GENOMIC DNA]</scope>
    <source>
        <strain evidence="1 2">DSM 100044</strain>
    </source>
</reference>
<proteinExistence type="predicted"/>
<keyword evidence="2" id="KW-1185">Reference proteome</keyword>
<protein>
    <submittedName>
        <fullName evidence="1">Uncharacterized protein</fullName>
    </submittedName>
</protein>
<name>A0A7W9EU17_9SPHN</name>
<gene>
    <name evidence="1" type="ORF">FHS94_001635</name>
</gene>